<dbReference type="Proteomes" id="UP000821865">
    <property type="component" value="Chromosome 8"/>
</dbReference>
<accession>A0ACB8CBP3</accession>
<reference evidence="1" key="1">
    <citation type="submission" date="2020-05" db="EMBL/GenBank/DDBJ databases">
        <title>Large-scale comparative analyses of tick genomes elucidate their genetic diversity and vector capacities.</title>
        <authorList>
            <person name="Jia N."/>
            <person name="Wang J."/>
            <person name="Shi W."/>
            <person name="Du L."/>
            <person name="Sun Y."/>
            <person name="Zhan W."/>
            <person name="Jiang J."/>
            <person name="Wang Q."/>
            <person name="Zhang B."/>
            <person name="Ji P."/>
            <person name="Sakyi L.B."/>
            <person name="Cui X."/>
            <person name="Yuan T."/>
            <person name="Jiang B."/>
            <person name="Yang W."/>
            <person name="Lam T.T.-Y."/>
            <person name="Chang Q."/>
            <person name="Ding S."/>
            <person name="Wang X."/>
            <person name="Zhu J."/>
            <person name="Ruan X."/>
            <person name="Zhao L."/>
            <person name="Wei J."/>
            <person name="Que T."/>
            <person name="Du C."/>
            <person name="Cheng J."/>
            <person name="Dai P."/>
            <person name="Han X."/>
            <person name="Huang E."/>
            <person name="Gao Y."/>
            <person name="Liu J."/>
            <person name="Shao H."/>
            <person name="Ye R."/>
            <person name="Li L."/>
            <person name="Wei W."/>
            <person name="Wang X."/>
            <person name="Wang C."/>
            <person name="Yang T."/>
            <person name="Huo Q."/>
            <person name="Li W."/>
            <person name="Guo W."/>
            <person name="Chen H."/>
            <person name="Zhou L."/>
            <person name="Ni X."/>
            <person name="Tian J."/>
            <person name="Zhou Y."/>
            <person name="Sheng Y."/>
            <person name="Liu T."/>
            <person name="Pan Y."/>
            <person name="Xia L."/>
            <person name="Li J."/>
            <person name="Zhao F."/>
            <person name="Cao W."/>
        </authorList>
    </citation>
    <scope>NUCLEOTIDE SEQUENCE</scope>
    <source>
        <strain evidence="1">Dsil-2018</strain>
    </source>
</reference>
<dbReference type="EMBL" id="CM023477">
    <property type="protein sequence ID" value="KAH7938327.1"/>
    <property type="molecule type" value="Genomic_DNA"/>
</dbReference>
<name>A0ACB8CBP3_DERSI</name>
<organism evidence="1 2">
    <name type="scientific">Dermacentor silvarum</name>
    <name type="common">Tick</name>
    <dbReference type="NCBI Taxonomy" id="543639"/>
    <lineage>
        <taxon>Eukaryota</taxon>
        <taxon>Metazoa</taxon>
        <taxon>Ecdysozoa</taxon>
        <taxon>Arthropoda</taxon>
        <taxon>Chelicerata</taxon>
        <taxon>Arachnida</taxon>
        <taxon>Acari</taxon>
        <taxon>Parasitiformes</taxon>
        <taxon>Ixodida</taxon>
        <taxon>Ixodoidea</taxon>
        <taxon>Ixodidae</taxon>
        <taxon>Rhipicephalinae</taxon>
        <taxon>Dermacentor</taxon>
    </lineage>
</organism>
<comment type="caution">
    <text evidence="1">The sequence shown here is derived from an EMBL/GenBank/DDBJ whole genome shotgun (WGS) entry which is preliminary data.</text>
</comment>
<sequence length="1980" mass="219931">MHRPRQRGRCASGRHGAAAATAAMALLSLPPLLLAMLLHAAEAARLVSAADDGVVASYRSYNESVNFTHLVLDRVGGRLYLGATNRLYQLDAARLQLQVDLATGPVQDSVLCSPASCEGYPTLPTNNVNKVLLIDPVAQKLIVCGSARQGACQRHSLSDVAEKEPLVPTPVAANDENSSTFALIAPSHYYGRDSRALYVATTNSRQGPYRDMVPAICTRSLEPESERFRIIEPNFSESARIDMAHHIKDYYLVRYVYGFHTDEYVYFATVQRKSHLRASEELGYISRLARVCTSDPAYNTYTEVTLQCVGPDGTDYNLLQDAVVFDAGDDLSRELRLPLGGGGRRRRVLAAVFALSRDHTARSARRSALCLYPLRDVERRFTENIHMCYNGSVLTRNMDYIAGSVQSCPEPGQSGNVLSFCNETLKLNGSSPISRAASAVFENLTLTSVAAAATPQHSVAFLGSDRGRLKKMFLTNQGRAEQFEEVTIDDGNPILPDMEVDKTGHFLYVASPYKVSKVRVDRCQQYNTCDQCLQARNPYCGWCSLEKRCTVQSECLNASAGADQRSSSRWLSLDTQQCIDFQSIAPEKLPRSATTTVEIAINQLPQLPRGAHYECVFGHSAPIQAKATQHGLACSTPAVPDRPPIPVGSDHVDVTLYIRSSETNTDFLHRPFTFYDCSVHKTCSACVTSAFACNWCFSENTCTHNATSCSRNVISGENSPQNSLVKGRQHCPSFGADSSLLLANGVRTEVAVEARNLPSPADNFHCVLDIEGRRERVQARVVNNKIICSQAVYSYQSEIPEQQGTLTVLWNGNTFIGKANVTLYKCQLLGSHGGRADCSLCLTRDPKYRCSWCGGVCATADSCDQPVSTTCPPPRIDWIHPLSGPIEGGTQVTIEGSNLGTSQEEIYDKIKIGGIPCIPTEYNVSVRVVCRTGASGSPLTADVVVGNRAGITQAKEKFQYRQVTVRDLQPRTGPQSGGTRLYISGSNLNVGSNLTVFLDNLPCTVDKTLASNSQISCKTSKAAIPKYNVSYLILKIDNATLSIPSPFNYSEDPTILKISPLKSFVGGGRNVMVTGSNLNAVQQPRMAVFYENQILNETVCEVLSPSLMSCPSPPINAEAYRQLPSSDRQKSLGKDNRISGGSHTGLSTSYNNDQDAGGHRDEWRFRIGFTMDDVSSVLELPRTFPLLHSDLVYVPNPQLHRVEGDGVKLYKGELLVIEGSNLRLASTESEVNVTIGTQSCNITSLTMNQLLCWPPEVQPSGTDELGRWTDNGLPMVVVRIGSNLRYEVGFMRYEVAKTYSFPPEAVAGLAAGALAVVLLSAVILLVLRHKSSQAEREYKRIQLQMDDLEKSVRIECKQAFAELQTVVTDLTNDLQSAGIPTLDHRSYIMKVFFPGVYEHPLLQDNKVKNNGIYSNYEVAMSQFEQLILNKSFLVTFINTLESQKSFTIRDRVNVASLLMIVFMGRLEYGTDVLRTLLLQLIEKSVSSKHPQLMLRRTESVVEKMLTNWLALSMYDYLRDYAGSSLFLLFSAIKHQVEKGPVDAVTYDARYSLFEARLLREQIDYEVVTIQVIQEDQDEKIHCRVNDCDTISQVKSKILDTLYKNTPFSLRPSIHDVDLEWRNGRSGHLILADEDMTTKTVNGWRQINTLRHYNVKDSAVMSLVMKQNDSFSSNCNVSLNSMSPIVSHCELEQGIKYWHLVKPEDETIGQPKDIYHKAIPEIFLTRLLSTKGTVEKFVEDFFKTILTVNEALPPAIKWLFDLLDEAAHRHGIIDPEVPHAWKSNCLPLRFWVNFIKNPDFILDVQKSPIVDSCLSVIAQTLMDACSTSEHRLGKDSPSNKLLFARDIPKYRRKVLEFYQGVALQPKVTDQEMCAVMQALSLAHSSEFEPSGAVKELYVYAAKYREQVLMGLEGDLHCRKLHLSHKLLNVACTLEARHVVCKHRSIYNYMCLCGEERHYGPLDVCCHLVLSSYRKELAIGGE</sequence>
<gene>
    <name evidence="1" type="ORF">HPB49_022537</name>
</gene>
<proteinExistence type="predicted"/>
<evidence type="ECO:0000313" key="2">
    <source>
        <dbReference type="Proteomes" id="UP000821865"/>
    </source>
</evidence>
<keyword evidence="2" id="KW-1185">Reference proteome</keyword>
<protein>
    <submittedName>
        <fullName evidence="1">Uncharacterized protein</fullName>
    </submittedName>
</protein>
<evidence type="ECO:0000313" key="1">
    <source>
        <dbReference type="EMBL" id="KAH7938327.1"/>
    </source>
</evidence>